<protein>
    <submittedName>
        <fullName evidence="9">F-type H+-transporting ATPase subunit epsilon</fullName>
    </submittedName>
</protein>
<evidence type="ECO:0000313" key="10">
    <source>
        <dbReference type="Proteomes" id="UP000184041"/>
    </source>
</evidence>
<dbReference type="NCBIfam" id="TIGR03166">
    <property type="entry name" value="alt_F1F0_F1_eps"/>
    <property type="match status" value="1"/>
</dbReference>
<gene>
    <name evidence="9" type="ORF">SAMN05443144_10459</name>
</gene>
<dbReference type="GO" id="GO:0046933">
    <property type="term" value="F:proton-transporting ATP synthase activity, rotational mechanism"/>
    <property type="evidence" value="ECO:0007669"/>
    <property type="project" value="InterPro"/>
</dbReference>
<dbReference type="InterPro" id="IPR036771">
    <property type="entry name" value="ATPsynth_dsu/esu_N"/>
</dbReference>
<dbReference type="OrthoDB" id="9804110at2"/>
<dbReference type="InterPro" id="IPR024037">
    <property type="entry name" value="Alt_ATP_synth_F1_esu"/>
</dbReference>
<dbReference type="Pfam" id="PF02823">
    <property type="entry name" value="ATP-synt_DE_N"/>
    <property type="match status" value="1"/>
</dbReference>
<reference evidence="9 10" key="1">
    <citation type="submission" date="2016-11" db="EMBL/GenBank/DDBJ databases">
        <authorList>
            <person name="Jaros S."/>
            <person name="Januszkiewicz K."/>
            <person name="Wedrychowicz H."/>
        </authorList>
    </citation>
    <scope>NUCLEOTIDE SEQUENCE [LARGE SCALE GENOMIC DNA]</scope>
    <source>
        <strain evidence="9 10">DSM 21986</strain>
    </source>
</reference>
<name>A0A1M4X8W3_9BACT</name>
<feature type="domain" description="ATP synthase F1 complex delta/epsilon subunit N-terminal" evidence="8">
    <location>
        <begin position="1"/>
        <end position="76"/>
    </location>
</feature>
<dbReference type="SUPFAM" id="SSF51344">
    <property type="entry name" value="Epsilon subunit of F1F0-ATP synthase N-terminal domain"/>
    <property type="match status" value="1"/>
</dbReference>
<comment type="subcellular location">
    <subcellularLocation>
        <location evidence="2">Endomembrane system</location>
        <topology evidence="2">Peripheral membrane protein</topology>
    </subcellularLocation>
</comment>
<organism evidence="9 10">
    <name type="scientific">Fodinibius roseus</name>
    <dbReference type="NCBI Taxonomy" id="1194090"/>
    <lineage>
        <taxon>Bacteria</taxon>
        <taxon>Pseudomonadati</taxon>
        <taxon>Balneolota</taxon>
        <taxon>Balneolia</taxon>
        <taxon>Balneolales</taxon>
        <taxon>Balneolaceae</taxon>
        <taxon>Fodinibius</taxon>
    </lineage>
</organism>
<evidence type="ECO:0000256" key="7">
    <source>
        <dbReference type="ARBA" id="ARBA00023196"/>
    </source>
</evidence>
<dbReference type="AlphaFoldDB" id="A0A1M4X8W3"/>
<keyword evidence="4" id="KW-0813">Transport</keyword>
<evidence type="ECO:0000313" key="9">
    <source>
        <dbReference type="EMBL" id="SHE89887.1"/>
    </source>
</evidence>
<dbReference type="Gene3D" id="2.60.15.10">
    <property type="entry name" value="F0F1 ATP synthase delta/epsilon subunit, N-terminal"/>
    <property type="match status" value="1"/>
</dbReference>
<proteinExistence type="inferred from homology"/>
<dbReference type="InterPro" id="IPR001469">
    <property type="entry name" value="ATP_synth_F1_dsu/esu"/>
</dbReference>
<evidence type="ECO:0000256" key="4">
    <source>
        <dbReference type="ARBA" id="ARBA00022448"/>
    </source>
</evidence>
<evidence type="ECO:0000256" key="6">
    <source>
        <dbReference type="ARBA" id="ARBA00023136"/>
    </source>
</evidence>
<sequence>MQLKVMEPERVLVDREADKIIAEGTNGSFCLKPRHVDFVSALKTGILMYESGGEEYYIAVDEGILVKIGQRVLVSVLNGIMGSDLSKLEQAVRERFKKTEAMNKAAGIAQKSMEADLLLHFLELEET</sequence>
<dbReference type="EMBL" id="FQUS01000004">
    <property type="protein sequence ID" value="SHE89887.1"/>
    <property type="molecule type" value="Genomic_DNA"/>
</dbReference>
<accession>A0A1M4X8W3</accession>
<keyword evidence="7" id="KW-0066">ATP synthesis</keyword>
<evidence type="ECO:0000256" key="1">
    <source>
        <dbReference type="ARBA" id="ARBA00003543"/>
    </source>
</evidence>
<evidence type="ECO:0000259" key="8">
    <source>
        <dbReference type="Pfam" id="PF02823"/>
    </source>
</evidence>
<evidence type="ECO:0000256" key="5">
    <source>
        <dbReference type="ARBA" id="ARBA00023065"/>
    </source>
</evidence>
<keyword evidence="7" id="KW-0139">CF(1)</keyword>
<dbReference type="GO" id="GO:0012505">
    <property type="term" value="C:endomembrane system"/>
    <property type="evidence" value="ECO:0007669"/>
    <property type="project" value="UniProtKB-SubCell"/>
</dbReference>
<keyword evidence="10" id="KW-1185">Reference proteome</keyword>
<keyword evidence="5" id="KW-0406">Ion transport</keyword>
<comment type="function">
    <text evidence="1">Produces ATP from ADP in the presence of a proton gradient across the membrane.</text>
</comment>
<dbReference type="STRING" id="1194090.SAMN05443144_10459"/>
<evidence type="ECO:0000256" key="3">
    <source>
        <dbReference type="ARBA" id="ARBA00005712"/>
    </source>
</evidence>
<dbReference type="InterPro" id="IPR020546">
    <property type="entry name" value="ATP_synth_F1_dsu/esu_N"/>
</dbReference>
<keyword evidence="6" id="KW-0472">Membrane</keyword>
<evidence type="ECO:0000256" key="2">
    <source>
        <dbReference type="ARBA" id="ARBA00004184"/>
    </source>
</evidence>
<dbReference type="GO" id="GO:0045259">
    <property type="term" value="C:proton-transporting ATP synthase complex"/>
    <property type="evidence" value="ECO:0007669"/>
    <property type="project" value="UniProtKB-KW"/>
</dbReference>
<dbReference type="Proteomes" id="UP000184041">
    <property type="component" value="Unassembled WGS sequence"/>
</dbReference>
<comment type="similarity">
    <text evidence="3">Belongs to the ATPase epsilon chain family.</text>
</comment>
<dbReference type="CDD" id="cd12152">
    <property type="entry name" value="F1-ATPase_delta"/>
    <property type="match status" value="1"/>
</dbReference>